<reference evidence="3 4" key="1">
    <citation type="journal article" date="2019" name="Sci. Rep.">
        <title>A high-quality genome of Eragrostis curvula grass provides insights into Poaceae evolution and supports new strategies to enhance forage quality.</title>
        <authorList>
            <person name="Carballo J."/>
            <person name="Santos B.A.C.M."/>
            <person name="Zappacosta D."/>
            <person name="Garbus I."/>
            <person name="Selva J.P."/>
            <person name="Gallo C.A."/>
            <person name="Diaz A."/>
            <person name="Albertini E."/>
            <person name="Caccamo M."/>
            <person name="Echenique V."/>
        </authorList>
    </citation>
    <scope>NUCLEOTIDE SEQUENCE [LARGE SCALE GENOMIC DNA]</scope>
    <source>
        <strain evidence="4">cv. Victoria</strain>
        <tissue evidence="3">Leaf</tissue>
    </source>
</reference>
<keyword evidence="4" id="KW-1185">Reference proteome</keyword>
<comment type="caution">
    <text evidence="3">The sequence shown here is derived from an EMBL/GenBank/DDBJ whole genome shotgun (WGS) entry which is preliminary data.</text>
</comment>
<protein>
    <recommendedName>
        <fullName evidence="5">Knottin scorpion toxin-like domain-containing protein</fullName>
    </recommendedName>
</protein>
<name>A0A5J9UKD8_9POAL</name>
<dbReference type="EMBL" id="RWGY01000013">
    <property type="protein sequence ID" value="TVU23650.1"/>
    <property type="molecule type" value="Genomic_DNA"/>
</dbReference>
<evidence type="ECO:0000256" key="1">
    <source>
        <dbReference type="SAM" id="SignalP"/>
    </source>
</evidence>
<feature type="non-terminal residue" evidence="3">
    <location>
        <position position="1"/>
    </location>
</feature>
<dbReference type="OrthoDB" id="691674at2759"/>
<feature type="signal peptide" evidence="1">
    <location>
        <begin position="1"/>
        <end position="23"/>
    </location>
</feature>
<evidence type="ECO:0008006" key="5">
    <source>
        <dbReference type="Google" id="ProtNLM"/>
    </source>
</evidence>
<dbReference type="Gramene" id="TVT97612">
    <property type="protein sequence ID" value="TVT97612"/>
    <property type="gene ID" value="EJB05_57151"/>
</dbReference>
<dbReference type="Gene3D" id="3.30.30.10">
    <property type="entry name" value="Knottin, scorpion toxin-like"/>
    <property type="match status" value="1"/>
</dbReference>
<gene>
    <name evidence="3" type="ORF">EJB05_26029</name>
    <name evidence="2" type="ORF">EJB05_57151</name>
</gene>
<sequence length="92" mass="9905">MARSGKNLSATVLLIAIMAAVLCSMPTCTRSECHQYSNGWCECNHLSGAYSGPCLGLDDSCNDTCLSESSDNIYGECNRDFQCECFTKCASP</sequence>
<evidence type="ECO:0000313" key="2">
    <source>
        <dbReference type="EMBL" id="TVT97612.1"/>
    </source>
</evidence>
<dbReference type="AlphaFoldDB" id="A0A5J9UKD8"/>
<feature type="chain" id="PRO_5036370728" description="Knottin scorpion toxin-like domain-containing protein" evidence="1">
    <location>
        <begin position="24"/>
        <end position="92"/>
    </location>
</feature>
<dbReference type="Gramene" id="TVU23650">
    <property type="protein sequence ID" value="TVU23650"/>
    <property type="gene ID" value="EJB05_26029"/>
</dbReference>
<proteinExistence type="predicted"/>
<organism evidence="3 4">
    <name type="scientific">Eragrostis curvula</name>
    <name type="common">weeping love grass</name>
    <dbReference type="NCBI Taxonomy" id="38414"/>
    <lineage>
        <taxon>Eukaryota</taxon>
        <taxon>Viridiplantae</taxon>
        <taxon>Streptophyta</taxon>
        <taxon>Embryophyta</taxon>
        <taxon>Tracheophyta</taxon>
        <taxon>Spermatophyta</taxon>
        <taxon>Magnoliopsida</taxon>
        <taxon>Liliopsida</taxon>
        <taxon>Poales</taxon>
        <taxon>Poaceae</taxon>
        <taxon>PACMAD clade</taxon>
        <taxon>Chloridoideae</taxon>
        <taxon>Eragrostideae</taxon>
        <taxon>Eragrostidinae</taxon>
        <taxon>Eragrostis</taxon>
    </lineage>
</organism>
<dbReference type="EMBL" id="RWGY01000978">
    <property type="protein sequence ID" value="TVT97612.1"/>
    <property type="molecule type" value="Genomic_DNA"/>
</dbReference>
<evidence type="ECO:0000313" key="4">
    <source>
        <dbReference type="Proteomes" id="UP000324897"/>
    </source>
</evidence>
<dbReference type="InterPro" id="IPR036574">
    <property type="entry name" value="Scorpion_toxin-like_sf"/>
</dbReference>
<keyword evidence="1" id="KW-0732">Signal</keyword>
<evidence type="ECO:0000313" key="3">
    <source>
        <dbReference type="EMBL" id="TVU23650.1"/>
    </source>
</evidence>
<accession>A0A5J9UKD8</accession>
<dbReference type="Proteomes" id="UP000324897">
    <property type="component" value="Chromosome 2"/>
</dbReference>